<name>A0A6J7FYE7_9ZZZZ</name>
<evidence type="ECO:0000256" key="1">
    <source>
        <dbReference type="SAM" id="MobiDB-lite"/>
    </source>
</evidence>
<evidence type="ECO:0000256" key="2">
    <source>
        <dbReference type="SAM" id="Phobius"/>
    </source>
</evidence>
<protein>
    <submittedName>
        <fullName evidence="3">Unannotated protein</fullName>
    </submittedName>
</protein>
<organism evidence="3">
    <name type="scientific">freshwater metagenome</name>
    <dbReference type="NCBI Taxonomy" id="449393"/>
    <lineage>
        <taxon>unclassified sequences</taxon>
        <taxon>metagenomes</taxon>
        <taxon>ecological metagenomes</taxon>
    </lineage>
</organism>
<dbReference type="EMBL" id="CAFBMQ010000001">
    <property type="protein sequence ID" value="CAB4896713.1"/>
    <property type="molecule type" value="Genomic_DNA"/>
</dbReference>
<gene>
    <name evidence="3" type="ORF">UFOPK3609_00059</name>
</gene>
<keyword evidence="2" id="KW-0472">Membrane</keyword>
<reference evidence="3" key="1">
    <citation type="submission" date="2020-05" db="EMBL/GenBank/DDBJ databases">
        <authorList>
            <person name="Chiriac C."/>
            <person name="Salcher M."/>
            <person name="Ghai R."/>
            <person name="Kavagutti S V."/>
        </authorList>
    </citation>
    <scope>NUCLEOTIDE SEQUENCE</scope>
</reference>
<sequence length="226" mass="23740">MSLTQQPTETDLGSGPRRSSGERAAVIAGVLVTVLALVGIAILVVGGGEDPAPPPPAPAAVDEPADTAPIQEPAQTPEDLAAAEAQERYREFLEVRTSVAQGGYQSSAPFDAVTVLPERAYQETAFRNAQRTPGLRQIGITQIASLSVTSVDLTPEPGGYPEVVLQACLDVSGVDIVDGTGKSVVLPEREERSKSTVTMYRYEPGTKGAETGGWFVYEATALNEPC</sequence>
<feature type="compositionally biased region" description="Polar residues" evidence="1">
    <location>
        <begin position="1"/>
        <end position="11"/>
    </location>
</feature>
<dbReference type="AlphaFoldDB" id="A0A6J7FYE7"/>
<keyword evidence="2" id="KW-1133">Transmembrane helix</keyword>
<feature type="transmembrane region" description="Helical" evidence="2">
    <location>
        <begin position="24"/>
        <end position="46"/>
    </location>
</feature>
<proteinExistence type="predicted"/>
<evidence type="ECO:0000313" key="3">
    <source>
        <dbReference type="EMBL" id="CAB4896713.1"/>
    </source>
</evidence>
<keyword evidence="2" id="KW-0812">Transmembrane</keyword>
<accession>A0A6J7FYE7</accession>
<feature type="region of interest" description="Disordered" evidence="1">
    <location>
        <begin position="1"/>
        <end position="20"/>
    </location>
</feature>